<dbReference type="InterPro" id="IPR041602">
    <property type="entry name" value="Quercetinase_C"/>
</dbReference>
<name>A0ABU8NR86_9SPHI</name>
<dbReference type="Proteomes" id="UP001378956">
    <property type="component" value="Unassembled WGS sequence"/>
</dbReference>
<keyword evidence="3" id="KW-1185">Reference proteome</keyword>
<reference evidence="2 3" key="1">
    <citation type="submission" date="2024-03" db="EMBL/GenBank/DDBJ databases">
        <title>Sequence of Lycoming College Course Isolates.</title>
        <authorList>
            <person name="Plotts O."/>
            <person name="Newman J."/>
        </authorList>
    </citation>
    <scope>NUCLEOTIDE SEQUENCE [LARGE SCALE GENOMIC DNA]</scope>
    <source>
        <strain evidence="2 3">CJB-3</strain>
    </source>
</reference>
<gene>
    <name evidence="2" type="ORF">WAE58_20185</name>
</gene>
<evidence type="ECO:0000313" key="3">
    <source>
        <dbReference type="Proteomes" id="UP001378956"/>
    </source>
</evidence>
<dbReference type="Gene3D" id="2.60.120.10">
    <property type="entry name" value="Jelly Rolls"/>
    <property type="match status" value="1"/>
</dbReference>
<sequence>MNLYVILHTLNISGAFEINGRLMHARDGLALWDVNSIEIEALSAEATYSALNYLIRRFQK</sequence>
<evidence type="ECO:0000259" key="1">
    <source>
        <dbReference type="Pfam" id="PF17954"/>
    </source>
</evidence>
<accession>A0ABU8NR86</accession>
<dbReference type="Pfam" id="PF17954">
    <property type="entry name" value="Pirin_C_2"/>
    <property type="match status" value="1"/>
</dbReference>
<feature type="domain" description="Quercetin 2,3-dioxygenase C-terminal cupin" evidence="1">
    <location>
        <begin position="11"/>
        <end position="43"/>
    </location>
</feature>
<dbReference type="InterPro" id="IPR014710">
    <property type="entry name" value="RmlC-like_jellyroll"/>
</dbReference>
<evidence type="ECO:0000313" key="2">
    <source>
        <dbReference type="EMBL" id="MEJ2904774.1"/>
    </source>
</evidence>
<organism evidence="2 3">
    <name type="scientific">Pedobacter panaciterrae</name>
    <dbReference type="NCBI Taxonomy" id="363849"/>
    <lineage>
        <taxon>Bacteria</taxon>
        <taxon>Pseudomonadati</taxon>
        <taxon>Bacteroidota</taxon>
        <taxon>Sphingobacteriia</taxon>
        <taxon>Sphingobacteriales</taxon>
        <taxon>Sphingobacteriaceae</taxon>
        <taxon>Pedobacter</taxon>
    </lineage>
</organism>
<dbReference type="EMBL" id="JBBEUB010000008">
    <property type="protein sequence ID" value="MEJ2904774.1"/>
    <property type="molecule type" value="Genomic_DNA"/>
</dbReference>
<dbReference type="RefSeq" id="WP_262889297.1">
    <property type="nucleotide sequence ID" value="NZ_CBFGNQ010000036.1"/>
</dbReference>
<proteinExistence type="predicted"/>
<protein>
    <recommendedName>
        <fullName evidence="1">Quercetin 2,3-dioxygenase C-terminal cupin domain-containing protein</fullName>
    </recommendedName>
</protein>
<comment type="caution">
    <text evidence="2">The sequence shown here is derived from an EMBL/GenBank/DDBJ whole genome shotgun (WGS) entry which is preliminary data.</text>
</comment>